<name>A0A380P6U1_WEIVI</name>
<dbReference type="EMBL" id="UHIV01000005">
    <property type="protein sequence ID" value="SUP60931.1"/>
    <property type="molecule type" value="Genomic_DNA"/>
</dbReference>
<protein>
    <submittedName>
        <fullName evidence="1">Uncharacterized protein</fullName>
    </submittedName>
</protein>
<dbReference type="AlphaFoldDB" id="A0A380P6U1"/>
<dbReference type="Proteomes" id="UP000254621">
    <property type="component" value="Unassembled WGS sequence"/>
</dbReference>
<reference evidence="1 2" key="1">
    <citation type="submission" date="2018-06" db="EMBL/GenBank/DDBJ databases">
        <authorList>
            <consortium name="Pathogen Informatics"/>
            <person name="Doyle S."/>
        </authorList>
    </citation>
    <scope>NUCLEOTIDE SEQUENCE [LARGE SCALE GENOMIC DNA]</scope>
    <source>
        <strain evidence="1 2">NCTC13645</strain>
    </source>
</reference>
<dbReference type="InterPro" id="IPR052533">
    <property type="entry name" value="WalJ/YycJ-like"/>
</dbReference>
<gene>
    <name evidence="1" type="ORF">NCTC13645_02054</name>
</gene>
<dbReference type="PANTHER" id="PTHR47619:SF1">
    <property type="entry name" value="EXODEOXYRIBONUCLEASE WALJ"/>
    <property type="match status" value="1"/>
</dbReference>
<organism evidence="1 2">
    <name type="scientific">Weissella viridescens</name>
    <name type="common">Lactobacillus viridescens</name>
    <dbReference type="NCBI Taxonomy" id="1629"/>
    <lineage>
        <taxon>Bacteria</taxon>
        <taxon>Bacillati</taxon>
        <taxon>Bacillota</taxon>
        <taxon>Bacilli</taxon>
        <taxon>Lactobacillales</taxon>
        <taxon>Lactobacillaceae</taxon>
        <taxon>Weissella</taxon>
    </lineage>
</organism>
<dbReference type="PANTHER" id="PTHR47619">
    <property type="entry name" value="METALLO-HYDROLASE YYCJ-RELATED"/>
    <property type="match status" value="1"/>
</dbReference>
<evidence type="ECO:0000313" key="2">
    <source>
        <dbReference type="Proteomes" id="UP000254621"/>
    </source>
</evidence>
<sequence>MLRMGSYAWPLKQRILGDKGHLSNEDGGLAIADVIGEKTKNVYLGHLSPENNEKALAHLTVSDVLQAHDLGVDHDFSYMILIR</sequence>
<dbReference type="STRING" id="1629.IV50_GL001292"/>
<proteinExistence type="predicted"/>
<evidence type="ECO:0000313" key="1">
    <source>
        <dbReference type="EMBL" id="SUP60931.1"/>
    </source>
</evidence>
<accession>A0A380P6U1</accession>